<evidence type="ECO:0000313" key="7">
    <source>
        <dbReference type="VGNC" id="VGNC:22355"/>
    </source>
</evidence>
<dbReference type="CDD" id="cd08738">
    <property type="entry name" value="RGS_RGS7"/>
    <property type="match status" value="1"/>
</dbReference>
<dbReference type="Pfam" id="PF00631">
    <property type="entry name" value="G-gamma"/>
    <property type="match status" value="1"/>
</dbReference>
<dbReference type="SMART" id="SM01224">
    <property type="entry name" value="G_gamma"/>
    <property type="match status" value="1"/>
</dbReference>
<dbReference type="SUPFAM" id="SSF46785">
    <property type="entry name" value="Winged helix' DNA-binding domain"/>
    <property type="match status" value="1"/>
</dbReference>
<evidence type="ECO:0000256" key="2">
    <source>
        <dbReference type="SAM" id="MobiDB-lite"/>
    </source>
</evidence>
<evidence type="ECO:0000256" key="1">
    <source>
        <dbReference type="ARBA" id="ARBA00022700"/>
    </source>
</evidence>
<accession>A0A5F5PG06</accession>
<keyword evidence="6" id="KW-1185">Reference proteome</keyword>
<dbReference type="FunFam" id="1.10.167.10:FF:000002">
    <property type="entry name" value="Regulator of G-protein signaling 6 isoform 9"/>
    <property type="match status" value="1"/>
</dbReference>
<dbReference type="Pfam" id="PF00615">
    <property type="entry name" value="RGS"/>
    <property type="match status" value="1"/>
</dbReference>
<feature type="domain" description="RGS" evidence="3">
    <location>
        <begin position="280"/>
        <end position="395"/>
    </location>
</feature>
<feature type="region of interest" description="Disordered" evidence="2">
    <location>
        <begin position="183"/>
        <end position="203"/>
    </location>
</feature>
<dbReference type="Gene3D" id="1.10.1240.60">
    <property type="match status" value="1"/>
</dbReference>
<dbReference type="FunFam" id="1.10.1240.60:FF:000001">
    <property type="entry name" value="Regulator of G-protein signaling 6"/>
    <property type="match status" value="1"/>
</dbReference>
<dbReference type="SMART" id="SM00315">
    <property type="entry name" value="RGS"/>
    <property type="match status" value="1"/>
</dbReference>
<dbReference type="SUPFAM" id="SSF48097">
    <property type="entry name" value="Regulator of G-protein signaling, RGS"/>
    <property type="match status" value="1"/>
</dbReference>
<dbReference type="InterPro" id="IPR036305">
    <property type="entry name" value="RGS_sf"/>
</dbReference>
<dbReference type="Ensembl" id="ENSECAT00000076802.2">
    <property type="protein sequence ID" value="ENSECAP00000047326.1"/>
    <property type="gene ID" value="ENSECAG00000009422.4"/>
</dbReference>
<dbReference type="InterPro" id="IPR044926">
    <property type="entry name" value="RGS_subdomain_2"/>
</dbReference>
<dbReference type="GO" id="GO:0008277">
    <property type="term" value="P:regulation of G protein-coupled receptor signaling pathway"/>
    <property type="evidence" value="ECO:0007669"/>
    <property type="project" value="InterPro"/>
</dbReference>
<dbReference type="Gene3D" id="1.10.167.10">
    <property type="entry name" value="Regulator of G-protein Signalling 4, domain 2"/>
    <property type="match status" value="1"/>
</dbReference>
<organism evidence="5 6">
    <name type="scientific">Equus caballus</name>
    <name type="common">Horse</name>
    <dbReference type="NCBI Taxonomy" id="9796"/>
    <lineage>
        <taxon>Eukaryota</taxon>
        <taxon>Metazoa</taxon>
        <taxon>Chordata</taxon>
        <taxon>Craniata</taxon>
        <taxon>Vertebrata</taxon>
        <taxon>Euteleostomi</taxon>
        <taxon>Mammalia</taxon>
        <taxon>Eutheria</taxon>
        <taxon>Laurasiatheria</taxon>
        <taxon>Perissodactyla</taxon>
        <taxon>Equidae</taxon>
        <taxon>Equus</taxon>
    </lineage>
</organism>
<dbReference type="GeneTree" id="ENSGT00940000156661"/>
<dbReference type="Proteomes" id="UP000002281">
    <property type="component" value="Chromosome 30"/>
</dbReference>
<evidence type="ECO:0000313" key="5">
    <source>
        <dbReference type="Ensembl" id="ENSECAP00000047326.1"/>
    </source>
</evidence>
<dbReference type="Gene3D" id="4.10.260.10">
    <property type="entry name" value="Transducin (heterotrimeric G protein), gamma chain"/>
    <property type="match status" value="1"/>
</dbReference>
<dbReference type="InterPro" id="IPR047017">
    <property type="entry name" value="RGS6/7/9/11_DHEX_sf"/>
</dbReference>
<dbReference type="InterPro" id="IPR016137">
    <property type="entry name" value="RGS"/>
</dbReference>
<gene>
    <name evidence="5 7" type="primary">RGS7</name>
</gene>
<dbReference type="PRINTS" id="PR01301">
    <property type="entry name" value="RGSPROTEIN"/>
</dbReference>
<dbReference type="Bgee" id="ENSECAG00000009422">
    <property type="expression patterns" value="Expressed in prefrontal cortex and 16 other cell types or tissues"/>
</dbReference>
<reference evidence="5" key="2">
    <citation type="submission" date="2025-08" db="UniProtKB">
        <authorList>
            <consortium name="Ensembl"/>
        </authorList>
    </citation>
    <scope>IDENTIFICATION</scope>
    <source>
        <strain evidence="5">Thoroughbred</strain>
    </source>
</reference>
<dbReference type="InterPro" id="IPR036284">
    <property type="entry name" value="GGL_sf"/>
</dbReference>
<dbReference type="InterPro" id="IPR015898">
    <property type="entry name" value="G-protein_gamma-like_dom"/>
</dbReference>
<evidence type="ECO:0000259" key="4">
    <source>
        <dbReference type="PROSITE" id="PS50186"/>
    </source>
</evidence>
<dbReference type="AlphaFoldDB" id="A0A5F5PG06"/>
<dbReference type="FunFam" id="4.10.260.10:FF:000002">
    <property type="entry name" value="Regulator of G-protein signaling 6"/>
    <property type="match status" value="1"/>
</dbReference>
<name>A0A5F5PG06_HORSE</name>
<dbReference type="PROSITE" id="PS50186">
    <property type="entry name" value="DEP"/>
    <property type="match status" value="1"/>
</dbReference>
<dbReference type="InterPro" id="IPR036390">
    <property type="entry name" value="WH_DNA-bd_sf"/>
</dbReference>
<dbReference type="InterPro" id="IPR000591">
    <property type="entry name" value="DEP_dom"/>
</dbReference>
<dbReference type="GO" id="GO:0009968">
    <property type="term" value="P:negative regulation of signal transduction"/>
    <property type="evidence" value="ECO:0007669"/>
    <property type="project" value="UniProtKB-KW"/>
</dbReference>
<sequence>MAQGNNYGQTSNGVADESPNMLVYRKMEDVIARMQDEKNGIPIRTVKSFLSKIPSVFSGSDIVQWLIKNLTIEDPAVYLCKRTMQNKARLELADYEAESLARLQRAFARKWEFIFMQAEAQAKVDKKRDKIERKILDSQERAFWDVHRPVPGCVNTTEVDIKKSSRMRNPHKTRKSVYGLQNDIRSHSPTHTPTPETKAPTEDELQQQIKYWQIQLDRHRLKMSKVADSLLSYTEQYLEYDPFLVPPDPSNPWLSDDTTFWELEASKEPSQQRVKRWGFGMDEALKDPVGREQFLKFLESEFSSENLRFWLAVEDLKKRPIREVPSRVQEIWQEFLAPGAPSAINLDSKSYDKTTQNVKEPGRYTFEDAQEHIYKLMKSDSYPRFIRSSAYQELLQAKKKGRNIPIFPCHKNCTPTLRASTNLL</sequence>
<dbReference type="InterPro" id="IPR047016">
    <property type="entry name" value="RGS6/7/9/11"/>
</dbReference>
<evidence type="ECO:0000259" key="3">
    <source>
        <dbReference type="PROSITE" id="PS50132"/>
    </source>
</evidence>
<reference evidence="5 6" key="1">
    <citation type="journal article" date="2009" name="Science">
        <title>Genome sequence, comparative analysis, and population genetics of the domestic horse.</title>
        <authorList>
            <consortium name="Broad Institute Genome Sequencing Platform"/>
            <consortium name="Broad Institute Whole Genome Assembly Team"/>
            <person name="Wade C.M."/>
            <person name="Giulotto E."/>
            <person name="Sigurdsson S."/>
            <person name="Zoli M."/>
            <person name="Gnerre S."/>
            <person name="Imsland F."/>
            <person name="Lear T.L."/>
            <person name="Adelson D.L."/>
            <person name="Bailey E."/>
            <person name="Bellone R.R."/>
            <person name="Bloecker H."/>
            <person name="Distl O."/>
            <person name="Edgar R.C."/>
            <person name="Garber M."/>
            <person name="Leeb T."/>
            <person name="Mauceli E."/>
            <person name="MacLeod J.N."/>
            <person name="Penedo M.C.T."/>
            <person name="Raison J.M."/>
            <person name="Sharpe T."/>
            <person name="Vogel J."/>
            <person name="Andersson L."/>
            <person name="Antczak D.F."/>
            <person name="Biagi T."/>
            <person name="Binns M.M."/>
            <person name="Chowdhary B.P."/>
            <person name="Coleman S.J."/>
            <person name="Della Valle G."/>
            <person name="Fryc S."/>
            <person name="Guerin G."/>
            <person name="Hasegawa T."/>
            <person name="Hill E.W."/>
            <person name="Jurka J."/>
            <person name="Kiialainen A."/>
            <person name="Lindgren G."/>
            <person name="Liu J."/>
            <person name="Magnani E."/>
            <person name="Mickelson J.R."/>
            <person name="Murray J."/>
            <person name="Nergadze S.G."/>
            <person name="Onofrio R."/>
            <person name="Pedroni S."/>
            <person name="Piras M.F."/>
            <person name="Raudsepp T."/>
            <person name="Rocchi M."/>
            <person name="Roeed K.H."/>
            <person name="Ryder O.A."/>
            <person name="Searle S."/>
            <person name="Skow L."/>
            <person name="Swinburne J.E."/>
            <person name="Syvaenen A.C."/>
            <person name="Tozaki T."/>
            <person name="Valberg S.J."/>
            <person name="Vaudin M."/>
            <person name="White J.R."/>
            <person name="Zody M.C."/>
            <person name="Lander E.S."/>
            <person name="Lindblad-Toh K."/>
        </authorList>
    </citation>
    <scope>NUCLEOTIDE SEQUENCE [LARGE SCALE GENOMIC DNA]</scope>
    <source>
        <strain evidence="5 6">Thoroughbred</strain>
    </source>
</reference>
<protein>
    <submittedName>
        <fullName evidence="5">Regulator of G protein signaling 7</fullName>
    </submittedName>
</protein>
<evidence type="ECO:0000313" key="6">
    <source>
        <dbReference type="Proteomes" id="UP000002281"/>
    </source>
</evidence>
<dbReference type="PANTHER" id="PTHR45746">
    <property type="entry name" value="LP21163P"/>
    <property type="match status" value="1"/>
</dbReference>
<dbReference type="CDD" id="cd00068">
    <property type="entry name" value="GGL"/>
    <property type="match status" value="1"/>
</dbReference>
<dbReference type="VGNC" id="VGNC:22355">
    <property type="gene designation" value="RGS7"/>
</dbReference>
<keyword evidence="1" id="KW-0734">Signal transduction inhibitor</keyword>
<dbReference type="PANTHER" id="PTHR45746:SF7">
    <property type="entry name" value="REGULATOR OF G-PROTEIN SIGNALING 7"/>
    <property type="match status" value="1"/>
</dbReference>
<feature type="domain" description="DEP" evidence="4">
    <location>
        <begin position="37"/>
        <end position="74"/>
    </location>
</feature>
<dbReference type="GO" id="GO:0007186">
    <property type="term" value="P:G protein-coupled receptor signaling pathway"/>
    <property type="evidence" value="ECO:0007669"/>
    <property type="project" value="InterPro"/>
</dbReference>
<dbReference type="Pfam" id="PF18148">
    <property type="entry name" value="RGS_DHEX"/>
    <property type="match status" value="1"/>
</dbReference>
<dbReference type="CDD" id="cd04450">
    <property type="entry name" value="DEP_RGS7-like"/>
    <property type="match status" value="1"/>
</dbReference>
<dbReference type="InterPro" id="IPR040759">
    <property type="entry name" value="RGS_DHEX"/>
</dbReference>
<proteinExistence type="predicted"/>
<reference evidence="5" key="3">
    <citation type="submission" date="2025-09" db="UniProtKB">
        <authorList>
            <consortium name="Ensembl"/>
        </authorList>
    </citation>
    <scope>IDENTIFICATION</scope>
    <source>
        <strain evidence="5">Thoroughbred</strain>
    </source>
</reference>
<dbReference type="SMART" id="SM00224">
    <property type="entry name" value="GGL"/>
    <property type="match status" value="1"/>
</dbReference>
<dbReference type="SUPFAM" id="SSF48670">
    <property type="entry name" value="Transducin (heterotrimeric G protein), gamma chain"/>
    <property type="match status" value="1"/>
</dbReference>
<dbReference type="GO" id="GO:0035556">
    <property type="term" value="P:intracellular signal transduction"/>
    <property type="evidence" value="ECO:0007669"/>
    <property type="project" value="InterPro"/>
</dbReference>
<dbReference type="PROSITE" id="PS50132">
    <property type="entry name" value="RGS"/>
    <property type="match status" value="1"/>
</dbReference>